<evidence type="ECO:0008006" key="4">
    <source>
        <dbReference type="Google" id="ProtNLM"/>
    </source>
</evidence>
<protein>
    <recommendedName>
        <fullName evidence="4">Transmembrane protein</fullName>
    </recommendedName>
</protein>
<evidence type="ECO:0000313" key="2">
    <source>
        <dbReference type="EMBL" id="AKC86584.1"/>
    </source>
</evidence>
<keyword evidence="1" id="KW-1133">Transmembrane helix</keyword>
<accession>A0A0E3Z1G1</accession>
<keyword evidence="1" id="KW-0472">Membrane</keyword>
<proteinExistence type="predicted"/>
<evidence type="ECO:0000256" key="1">
    <source>
        <dbReference type="SAM" id="Phobius"/>
    </source>
</evidence>
<gene>
    <name evidence="2" type="ORF">WQ53_07200</name>
</gene>
<reference evidence="2 3" key="1">
    <citation type="journal article" date="2015" name="Genome Announc.">
        <title>Complete Genome Sequence of Pseudoxanthomonas suwonensis Strain J1, a Cellulose-Degrading Bacterium Isolated from Leaf- and Wood-Enriched Soil.</title>
        <authorList>
            <person name="Hou L."/>
            <person name="Jiang J."/>
            <person name="Xu Z."/>
            <person name="Zhou Y."/>
            <person name="Leung F.C."/>
        </authorList>
    </citation>
    <scope>NUCLEOTIDE SEQUENCE [LARGE SCALE GENOMIC DNA]</scope>
    <source>
        <strain evidence="2 3">J1</strain>
    </source>
</reference>
<keyword evidence="3" id="KW-1185">Reference proteome</keyword>
<dbReference type="Proteomes" id="UP000033067">
    <property type="component" value="Chromosome"/>
</dbReference>
<sequence length="91" mass="9905">MNEANIKAISPQPPSRRKLRWIAVAAGICLLSWLALGAGILMGVGTGTVLVLASVAAVATEGTFWLTALVLGVSVYQLRRQLWERVRRRFS</sequence>
<evidence type="ECO:0000313" key="3">
    <source>
        <dbReference type="Proteomes" id="UP000033067"/>
    </source>
</evidence>
<dbReference type="EMBL" id="CP011144">
    <property type="protein sequence ID" value="AKC86584.1"/>
    <property type="molecule type" value="Genomic_DNA"/>
</dbReference>
<dbReference type="AlphaFoldDB" id="A0A0E3Z1G1"/>
<organism evidence="2 3">
    <name type="scientific">Pseudoxanthomonas suwonensis</name>
    <dbReference type="NCBI Taxonomy" id="314722"/>
    <lineage>
        <taxon>Bacteria</taxon>
        <taxon>Pseudomonadati</taxon>
        <taxon>Pseudomonadota</taxon>
        <taxon>Gammaproteobacteria</taxon>
        <taxon>Lysobacterales</taxon>
        <taxon>Lysobacteraceae</taxon>
        <taxon>Pseudoxanthomonas</taxon>
    </lineage>
</organism>
<dbReference type="OrthoDB" id="6027932at2"/>
<dbReference type="PATRIC" id="fig|314722.6.peg.1541"/>
<dbReference type="KEGG" id="psuw:WQ53_07200"/>
<feature type="transmembrane region" description="Helical" evidence="1">
    <location>
        <begin position="50"/>
        <end position="78"/>
    </location>
</feature>
<dbReference type="RefSeq" id="WP_052631508.1">
    <property type="nucleotide sequence ID" value="NZ_CP011144.1"/>
</dbReference>
<feature type="transmembrane region" description="Helical" evidence="1">
    <location>
        <begin position="21"/>
        <end position="44"/>
    </location>
</feature>
<keyword evidence="1" id="KW-0812">Transmembrane</keyword>
<name>A0A0E3Z1G1_9GAMM</name>